<evidence type="ECO:0000313" key="2">
    <source>
        <dbReference type="Proteomes" id="UP000307087"/>
    </source>
</evidence>
<dbReference type="OrthoDB" id="5191973at2"/>
<gene>
    <name evidence="1" type="ORF">E9934_10625</name>
</gene>
<keyword evidence="2" id="KW-1185">Reference proteome</keyword>
<organism evidence="1 2">
    <name type="scientific">Nocardioides caeni</name>
    <dbReference type="NCBI Taxonomy" id="574700"/>
    <lineage>
        <taxon>Bacteria</taxon>
        <taxon>Bacillati</taxon>
        <taxon>Actinomycetota</taxon>
        <taxon>Actinomycetes</taxon>
        <taxon>Propionibacteriales</taxon>
        <taxon>Nocardioidaceae</taxon>
        <taxon>Nocardioides</taxon>
    </lineage>
</organism>
<protein>
    <submittedName>
        <fullName evidence="1">Uncharacterized protein</fullName>
    </submittedName>
</protein>
<name>A0A4S8NC19_9ACTN</name>
<evidence type="ECO:0000313" key="1">
    <source>
        <dbReference type="EMBL" id="THV13401.1"/>
    </source>
</evidence>
<dbReference type="RefSeq" id="WP_136562849.1">
    <property type="nucleotide sequence ID" value="NZ_BAABLS010000010.1"/>
</dbReference>
<sequence>MAGVRHVWVRPEFVPIELPGLLLEWRNDEHGWRGLVSYAERDGRIVTQWLPAANLRPVKSSPRTGSAYG</sequence>
<proteinExistence type="predicted"/>
<dbReference type="AlphaFoldDB" id="A0A4S8NC19"/>
<dbReference type="EMBL" id="STGW01000005">
    <property type="protein sequence ID" value="THV13401.1"/>
    <property type="molecule type" value="Genomic_DNA"/>
</dbReference>
<accession>A0A4S8NC19</accession>
<dbReference type="Proteomes" id="UP000307087">
    <property type="component" value="Unassembled WGS sequence"/>
</dbReference>
<comment type="caution">
    <text evidence="1">The sequence shown here is derived from an EMBL/GenBank/DDBJ whole genome shotgun (WGS) entry which is preliminary data.</text>
</comment>
<reference evidence="1 2" key="1">
    <citation type="journal article" date="2009" name="Int. J. Syst. Evol. Microbiol.">
        <title>Nocardioides caeni sp. nov., isolated from wastewater.</title>
        <authorList>
            <person name="Yoon J.H."/>
            <person name="Kang S.J."/>
            <person name="Park S."/>
            <person name="Kim W."/>
            <person name="Oh T.K."/>
        </authorList>
    </citation>
    <scope>NUCLEOTIDE SEQUENCE [LARGE SCALE GENOMIC DNA]</scope>
    <source>
        <strain evidence="1 2">DSM 23134</strain>
    </source>
</reference>